<dbReference type="InterPro" id="IPR001173">
    <property type="entry name" value="Glyco_trans_2-like"/>
</dbReference>
<keyword evidence="3" id="KW-0328">Glycosyltransferase</keyword>
<organism evidence="7 8">
    <name type="scientific">Lederbergia lenta</name>
    <name type="common">Bacillus lentus</name>
    <dbReference type="NCBI Taxonomy" id="1467"/>
    <lineage>
        <taxon>Bacteria</taxon>
        <taxon>Bacillati</taxon>
        <taxon>Bacillota</taxon>
        <taxon>Bacilli</taxon>
        <taxon>Bacillales</taxon>
        <taxon>Bacillaceae</taxon>
        <taxon>Lederbergia</taxon>
    </lineage>
</organism>
<proteinExistence type="inferred from homology"/>
<accession>A0A2X4WEN0</accession>
<dbReference type="CDD" id="cd03801">
    <property type="entry name" value="GT4_PimA-like"/>
    <property type="match status" value="1"/>
</dbReference>
<dbReference type="AlphaFoldDB" id="A0A2X4WEN0"/>
<evidence type="ECO:0000256" key="4">
    <source>
        <dbReference type="ARBA" id="ARBA00022679"/>
    </source>
</evidence>
<dbReference type="PANTHER" id="PTHR43179">
    <property type="entry name" value="RHAMNOSYLTRANSFERASE WBBL"/>
    <property type="match status" value="1"/>
</dbReference>
<feature type="domain" description="Glycosyl transferase family 1" evidence="5">
    <location>
        <begin position="463"/>
        <end position="620"/>
    </location>
</feature>
<evidence type="ECO:0000313" key="8">
    <source>
        <dbReference type="Proteomes" id="UP000249134"/>
    </source>
</evidence>
<evidence type="ECO:0000313" key="7">
    <source>
        <dbReference type="EMBL" id="SQI61483.1"/>
    </source>
</evidence>
<dbReference type="GO" id="GO:0016757">
    <property type="term" value="F:glycosyltransferase activity"/>
    <property type="evidence" value="ECO:0007669"/>
    <property type="project" value="UniProtKB-KW"/>
</dbReference>
<evidence type="ECO:0000259" key="5">
    <source>
        <dbReference type="Pfam" id="PF00534"/>
    </source>
</evidence>
<dbReference type="SUPFAM" id="SSF53448">
    <property type="entry name" value="Nucleotide-diphospho-sugar transferases"/>
    <property type="match status" value="1"/>
</dbReference>
<evidence type="ECO:0000259" key="6">
    <source>
        <dbReference type="Pfam" id="PF00535"/>
    </source>
</evidence>
<feature type="domain" description="Glycosyltransferase 2-like" evidence="6">
    <location>
        <begin position="6"/>
        <end position="173"/>
    </location>
</feature>
<name>A0A2X4WEN0_LEDLE</name>
<protein>
    <submittedName>
        <fullName evidence="7">Glycosyl transferase family protein</fullName>
    </submittedName>
</protein>
<gene>
    <name evidence="7" type="ORF">NCTC4824_03247</name>
</gene>
<dbReference type="Proteomes" id="UP000249134">
    <property type="component" value="Chromosome 1"/>
</dbReference>
<keyword evidence="8" id="KW-1185">Reference proteome</keyword>
<dbReference type="STRING" id="1348624.GCA_001591545_04030"/>
<dbReference type="Pfam" id="PF00534">
    <property type="entry name" value="Glycos_transf_1"/>
    <property type="match status" value="1"/>
</dbReference>
<dbReference type="InterPro" id="IPR029044">
    <property type="entry name" value="Nucleotide-diphossugar_trans"/>
</dbReference>
<sequence length="853" mass="97052">MMNLTSIILLTMNEYARTKECIESIKKYTNEQYELIVIDNGSKDDTITKLQKDPNIQLVCNEKNTGFAGGCNQGIKLAKGNEILLINNDTIVSLNWLTNLRKVLYSSPDIGIVGPMTNMALPDQTMEVEYSNVAEFHAFAKNFNKSNSAKWKKTVILSGVCMLMKKELIEKIGLFDDKFLVGNYEDVDLSYRANQAGYSLLIAGDTFIHHYGHSSFTKNNLDISSISNENRKYFIRKWGVNPEKLIYGMDRELIMNGVNNGKRSKLILFSHVCTKDYITGSEKYLLLFTSELQKYFDCHLVVPNEGVLSEEMKKRGIPVTVQFYPCLWSMWQPHGKLMEEYKRLEQYISPIAKLIERLNPEFVMSSSIVNVIPAIAAKKAGKKTAWLIHEVLTKNNFTKQSLTIINNHTDLLIGVSNAVLEPFKELVSLNKYVMYPSLDEDINNIMNMQESRRELGLGAVNKQIVGYVSADIIAHKGLEQFIKSALLICANTNQVDFLIVGHKTDIKYFNQCVSLINQSNYKHRFHFISFVKDINKVYQGLDILVVPSLVDEGFGQTALEGLAHGKAVVAFRSGGLGEILSLTNNEDLLAGKGDIYQLSNKVMWLLNNDNLRKQRGEKNKVNAFQVFGIHSYRQRMDQIVRALDDSENHRTRIYPSNLIFPEGTLLKGSGPTIYLIENNLKRPIVSQESFEYFRFQWNKVIVVADKELDQYLNGKVVDHKRLFPLHAPKTIYVKGSKAAVYLVKSGICYAFSSKSIFSRLKIDLKQIINIHDQQITDMVKGLPIASNPFEEHELVAGKLYVRNNGEVYFADQTLLRKVPSNQELKHLKLDDLQTVPISDTEFYTLLKGRPLYV</sequence>
<dbReference type="RefSeq" id="WP_082788843.1">
    <property type="nucleotide sequence ID" value="NZ_LS483476.1"/>
</dbReference>
<evidence type="ECO:0000256" key="2">
    <source>
        <dbReference type="ARBA" id="ARBA00006739"/>
    </source>
</evidence>
<comment type="similarity">
    <text evidence="2">Belongs to the glycosyltransferase 2 family.</text>
</comment>
<dbReference type="Gene3D" id="3.90.550.10">
    <property type="entry name" value="Spore Coat Polysaccharide Biosynthesis Protein SpsA, Chain A"/>
    <property type="match status" value="1"/>
</dbReference>
<dbReference type="KEGG" id="blen:NCTC4824_03247"/>
<dbReference type="EMBL" id="LS483476">
    <property type="protein sequence ID" value="SQI61483.1"/>
    <property type="molecule type" value="Genomic_DNA"/>
</dbReference>
<comment type="pathway">
    <text evidence="1">Cell wall biogenesis; cell wall polysaccharide biosynthesis.</text>
</comment>
<evidence type="ECO:0000256" key="1">
    <source>
        <dbReference type="ARBA" id="ARBA00004776"/>
    </source>
</evidence>
<keyword evidence="4 7" id="KW-0808">Transferase</keyword>
<dbReference type="Pfam" id="PF00535">
    <property type="entry name" value="Glycos_transf_2"/>
    <property type="match status" value="1"/>
</dbReference>
<dbReference type="InterPro" id="IPR001296">
    <property type="entry name" value="Glyco_trans_1"/>
</dbReference>
<dbReference type="CDD" id="cd04186">
    <property type="entry name" value="GT_2_like_c"/>
    <property type="match status" value="1"/>
</dbReference>
<dbReference type="PANTHER" id="PTHR43179:SF12">
    <property type="entry name" value="GALACTOFURANOSYLTRANSFERASE GLFT2"/>
    <property type="match status" value="1"/>
</dbReference>
<evidence type="ECO:0000256" key="3">
    <source>
        <dbReference type="ARBA" id="ARBA00022676"/>
    </source>
</evidence>
<dbReference type="Gene3D" id="3.40.50.2000">
    <property type="entry name" value="Glycogen Phosphorylase B"/>
    <property type="match status" value="2"/>
</dbReference>
<reference evidence="7 8" key="1">
    <citation type="submission" date="2018-06" db="EMBL/GenBank/DDBJ databases">
        <authorList>
            <consortium name="Pathogen Informatics"/>
            <person name="Doyle S."/>
        </authorList>
    </citation>
    <scope>NUCLEOTIDE SEQUENCE [LARGE SCALE GENOMIC DNA]</scope>
    <source>
        <strain evidence="7 8">NCTC4824</strain>
    </source>
</reference>
<dbReference type="SUPFAM" id="SSF53756">
    <property type="entry name" value="UDP-Glycosyltransferase/glycogen phosphorylase"/>
    <property type="match status" value="1"/>
</dbReference>